<keyword evidence="1" id="KW-0547">Nucleotide-binding</keyword>
<proteinExistence type="predicted"/>
<dbReference type="SUPFAM" id="SSF52540">
    <property type="entry name" value="P-loop containing nucleoside triphosphate hydrolases"/>
    <property type="match status" value="1"/>
</dbReference>
<evidence type="ECO:0000256" key="1">
    <source>
        <dbReference type="ARBA" id="ARBA00022741"/>
    </source>
</evidence>
<protein>
    <submittedName>
        <fullName evidence="4">AAA family ATPase</fullName>
    </submittedName>
</protein>
<gene>
    <name evidence="4" type="ORF">GPZ80_30225</name>
</gene>
<dbReference type="SMART" id="SM00421">
    <property type="entry name" value="HTH_LUXR"/>
    <property type="match status" value="1"/>
</dbReference>
<dbReference type="InterPro" id="IPR036388">
    <property type="entry name" value="WH-like_DNA-bd_sf"/>
</dbReference>
<dbReference type="Proteomes" id="UP000734823">
    <property type="component" value="Unassembled WGS sequence"/>
</dbReference>
<dbReference type="InterPro" id="IPR011990">
    <property type="entry name" value="TPR-like_helical_dom_sf"/>
</dbReference>
<comment type="caution">
    <text evidence="4">The sequence shown here is derived from an EMBL/GenBank/DDBJ whole genome shotgun (WGS) entry which is preliminary data.</text>
</comment>
<dbReference type="InterPro" id="IPR041664">
    <property type="entry name" value="AAA_16"/>
</dbReference>
<dbReference type="EMBL" id="JABVED010000030">
    <property type="protein sequence ID" value="MBC6451442.1"/>
    <property type="molecule type" value="Genomic_DNA"/>
</dbReference>
<evidence type="ECO:0000256" key="2">
    <source>
        <dbReference type="ARBA" id="ARBA00022840"/>
    </source>
</evidence>
<dbReference type="RefSeq" id="WP_187224514.1">
    <property type="nucleotide sequence ID" value="NZ_JABVED010000030.1"/>
</dbReference>
<dbReference type="CDD" id="cd06170">
    <property type="entry name" value="LuxR_C_like"/>
    <property type="match status" value="1"/>
</dbReference>
<dbReference type="PROSITE" id="PS00622">
    <property type="entry name" value="HTH_LUXR_1"/>
    <property type="match status" value="1"/>
</dbReference>
<evidence type="ECO:0000259" key="3">
    <source>
        <dbReference type="PROSITE" id="PS50043"/>
    </source>
</evidence>
<evidence type="ECO:0000313" key="5">
    <source>
        <dbReference type="Proteomes" id="UP000734823"/>
    </source>
</evidence>
<name>A0ABR7LFM5_9PSEU</name>
<dbReference type="SUPFAM" id="SSF46894">
    <property type="entry name" value="C-terminal effector domain of the bipartite response regulators"/>
    <property type="match status" value="1"/>
</dbReference>
<dbReference type="InterPro" id="IPR000792">
    <property type="entry name" value="Tscrpt_reg_LuxR_C"/>
</dbReference>
<feature type="domain" description="HTH luxR-type" evidence="3">
    <location>
        <begin position="844"/>
        <end position="909"/>
    </location>
</feature>
<reference evidence="4 5" key="1">
    <citation type="submission" date="2020-06" db="EMBL/GenBank/DDBJ databases">
        <title>Actinokineospora xiongansis sp. nov., isolated from soil of Baiyangdian.</title>
        <authorList>
            <person name="Zhang X."/>
        </authorList>
    </citation>
    <scope>NUCLEOTIDE SEQUENCE [LARGE SCALE GENOMIC DNA]</scope>
    <source>
        <strain evidence="4 5">HBU206404</strain>
    </source>
</reference>
<dbReference type="PANTHER" id="PTHR16305:SF35">
    <property type="entry name" value="TRANSCRIPTIONAL ACTIVATOR DOMAIN"/>
    <property type="match status" value="1"/>
</dbReference>
<dbReference type="PROSITE" id="PS50043">
    <property type="entry name" value="HTH_LUXR_2"/>
    <property type="match status" value="1"/>
</dbReference>
<sequence length="913" mass="96938">MPGVIGRATELTRVDAALAAAAAAGRGAVLLIAGPAGIGKTRLVDSLVTRAAERAIPVARGNCVPDEGAPALWPWWQALADRPELAARLDLDTDADPGLSVAARLRAFDSLLRELSGQARVIVLEDLHWADESTLALLRLAVGRPGLLVAATYRDDEQGPALRAAVEHLRRDASTALLTLGPWGDAEVAEFVAGQADPSWAALLRRVSGGNPLYAGELLTALTAAGLGRSPATARWPLGVPEQLRGIVAARLDSLPPAAARVARACAVIGVDSTAEEIAMLVGESPDAVRAGADDARGLLRQDGRIAFGHMLVRDAVYGCVSTSDRLRWHRKLAEAVESGALPGESVTHRLRSITDAESRSAAVRACRDAAGKALSRLAYDRAAELYDAAAGVLRVDDPDRVDLLLDAAEMWYRAGRADDAVDRCEAVASLDPAPDRLVRAALTVRGINGAVSSRLVLLCDRALSGADDVGRARVLAQRAIALADVVHHDQAEEPSREALELAERTGDPLALADALRARQQVLSGPWFVAERLELARRMLALGPKALLDGELWGRVWRIDAALQLGSMAALDDELAMLKLYADRVGLPNALWHYHRMCAVRSVLLGAFDLADEQADQALAMGRQLSDPSAEGLDIPFRAELRLLQGRAAEKLDAVSELVSLAPMPVVYAQMGRFLLDSGDPDGALALFERLRPSLPDLPRDGRWLPTVASGAVLAAHLGDADTARRCYEELLPTAQYYQAAGSGTVICVGSVSRPLGRVAAALGWRDEAIRHFENAIAMDDRIGALPFRAEAEVALAEVLVGGGRAEIARAGRIARQAAVTARRLGMPPTVARADAVLAEVRRAQHDAVPLTAREREVLTLLAVGAPNRTIADKLVLSERTVETHVSNVLAKLGVANRAQAATWAVENGHGTA</sequence>
<dbReference type="InterPro" id="IPR027417">
    <property type="entry name" value="P-loop_NTPase"/>
</dbReference>
<accession>A0ABR7LFM5</accession>
<keyword evidence="5" id="KW-1185">Reference proteome</keyword>
<dbReference type="PANTHER" id="PTHR16305">
    <property type="entry name" value="TESTICULAR SOLUBLE ADENYLYL CYCLASE"/>
    <property type="match status" value="1"/>
</dbReference>
<dbReference type="SUPFAM" id="SSF48452">
    <property type="entry name" value="TPR-like"/>
    <property type="match status" value="1"/>
</dbReference>
<dbReference type="PRINTS" id="PR00038">
    <property type="entry name" value="HTHLUXR"/>
</dbReference>
<keyword evidence="2" id="KW-0067">ATP-binding</keyword>
<dbReference type="Gene3D" id="1.25.40.10">
    <property type="entry name" value="Tetratricopeptide repeat domain"/>
    <property type="match status" value="2"/>
</dbReference>
<organism evidence="4 5">
    <name type="scientific">Actinokineospora xionganensis</name>
    <dbReference type="NCBI Taxonomy" id="2684470"/>
    <lineage>
        <taxon>Bacteria</taxon>
        <taxon>Bacillati</taxon>
        <taxon>Actinomycetota</taxon>
        <taxon>Actinomycetes</taxon>
        <taxon>Pseudonocardiales</taxon>
        <taxon>Pseudonocardiaceae</taxon>
        <taxon>Actinokineospora</taxon>
    </lineage>
</organism>
<dbReference type="Pfam" id="PF00196">
    <property type="entry name" value="GerE"/>
    <property type="match status" value="1"/>
</dbReference>
<dbReference type="InterPro" id="IPR016032">
    <property type="entry name" value="Sig_transdc_resp-reg_C-effctor"/>
</dbReference>
<dbReference type="Pfam" id="PF13191">
    <property type="entry name" value="AAA_16"/>
    <property type="match status" value="1"/>
</dbReference>
<dbReference type="Gene3D" id="1.10.10.10">
    <property type="entry name" value="Winged helix-like DNA-binding domain superfamily/Winged helix DNA-binding domain"/>
    <property type="match status" value="1"/>
</dbReference>
<evidence type="ECO:0000313" key="4">
    <source>
        <dbReference type="EMBL" id="MBC6451442.1"/>
    </source>
</evidence>